<sequence length="67" mass="7753">HPSSTQFDIIGHAIVKFLKLPPTKNNISIWKDTLQTKLKRKRTENLENVIVQNYRLKYSYAGSGRPV</sequence>
<evidence type="ECO:0000313" key="2">
    <source>
        <dbReference type="Proteomes" id="UP000663844"/>
    </source>
</evidence>
<protein>
    <submittedName>
        <fullName evidence="1">Uncharacterized protein</fullName>
    </submittedName>
</protein>
<dbReference type="AlphaFoldDB" id="A0A820LK37"/>
<evidence type="ECO:0000313" key="1">
    <source>
        <dbReference type="EMBL" id="CAF4358749.1"/>
    </source>
</evidence>
<organism evidence="1 2">
    <name type="scientific">Adineta steineri</name>
    <dbReference type="NCBI Taxonomy" id="433720"/>
    <lineage>
        <taxon>Eukaryota</taxon>
        <taxon>Metazoa</taxon>
        <taxon>Spiralia</taxon>
        <taxon>Gnathifera</taxon>
        <taxon>Rotifera</taxon>
        <taxon>Eurotatoria</taxon>
        <taxon>Bdelloidea</taxon>
        <taxon>Adinetida</taxon>
        <taxon>Adinetidae</taxon>
        <taxon>Adineta</taxon>
    </lineage>
</organism>
<accession>A0A820LK37</accession>
<feature type="non-terminal residue" evidence="1">
    <location>
        <position position="67"/>
    </location>
</feature>
<feature type="non-terminal residue" evidence="1">
    <location>
        <position position="1"/>
    </location>
</feature>
<comment type="caution">
    <text evidence="1">The sequence shown here is derived from an EMBL/GenBank/DDBJ whole genome shotgun (WGS) entry which is preliminary data.</text>
</comment>
<gene>
    <name evidence="1" type="ORF">OXD698_LOCUS49186</name>
</gene>
<dbReference type="EMBL" id="CAJOAZ010021714">
    <property type="protein sequence ID" value="CAF4358749.1"/>
    <property type="molecule type" value="Genomic_DNA"/>
</dbReference>
<proteinExistence type="predicted"/>
<reference evidence="1" key="1">
    <citation type="submission" date="2021-02" db="EMBL/GenBank/DDBJ databases">
        <authorList>
            <person name="Nowell W R."/>
        </authorList>
    </citation>
    <scope>NUCLEOTIDE SEQUENCE</scope>
</reference>
<dbReference type="Proteomes" id="UP000663844">
    <property type="component" value="Unassembled WGS sequence"/>
</dbReference>
<name>A0A820LK37_9BILA</name>